<keyword evidence="2" id="KW-1185">Reference proteome</keyword>
<comment type="caution">
    <text evidence="1">The sequence shown here is derived from an EMBL/GenBank/DDBJ whole genome shotgun (WGS) entry which is preliminary data.</text>
</comment>
<reference evidence="1 2" key="1">
    <citation type="submission" date="2024-01" db="EMBL/GenBank/DDBJ databases">
        <title>The genomes of 5 underutilized Papilionoideae crops provide insights into root nodulation and disease resistanc.</title>
        <authorList>
            <person name="Jiang F."/>
        </authorList>
    </citation>
    <scope>NUCLEOTIDE SEQUENCE [LARGE SCALE GENOMIC DNA]</scope>
    <source>
        <strain evidence="1">DUOXIRENSHENG_FW03</strain>
        <tissue evidence="1">Leaves</tissue>
    </source>
</reference>
<proteinExistence type="predicted"/>
<evidence type="ECO:0000313" key="1">
    <source>
        <dbReference type="EMBL" id="KAK7399641.1"/>
    </source>
</evidence>
<dbReference type="AlphaFoldDB" id="A0AAN9XMW1"/>
<dbReference type="EMBL" id="JAYMYS010000003">
    <property type="protein sequence ID" value="KAK7399641.1"/>
    <property type="molecule type" value="Genomic_DNA"/>
</dbReference>
<organism evidence="1 2">
    <name type="scientific">Psophocarpus tetragonolobus</name>
    <name type="common">Winged bean</name>
    <name type="synonym">Dolichos tetragonolobus</name>
    <dbReference type="NCBI Taxonomy" id="3891"/>
    <lineage>
        <taxon>Eukaryota</taxon>
        <taxon>Viridiplantae</taxon>
        <taxon>Streptophyta</taxon>
        <taxon>Embryophyta</taxon>
        <taxon>Tracheophyta</taxon>
        <taxon>Spermatophyta</taxon>
        <taxon>Magnoliopsida</taxon>
        <taxon>eudicotyledons</taxon>
        <taxon>Gunneridae</taxon>
        <taxon>Pentapetalae</taxon>
        <taxon>rosids</taxon>
        <taxon>fabids</taxon>
        <taxon>Fabales</taxon>
        <taxon>Fabaceae</taxon>
        <taxon>Papilionoideae</taxon>
        <taxon>50 kb inversion clade</taxon>
        <taxon>NPAAA clade</taxon>
        <taxon>indigoferoid/millettioid clade</taxon>
        <taxon>Phaseoleae</taxon>
        <taxon>Psophocarpus</taxon>
    </lineage>
</organism>
<evidence type="ECO:0000313" key="2">
    <source>
        <dbReference type="Proteomes" id="UP001386955"/>
    </source>
</evidence>
<gene>
    <name evidence="1" type="ORF">VNO78_10828</name>
</gene>
<dbReference type="Proteomes" id="UP001386955">
    <property type="component" value="Unassembled WGS sequence"/>
</dbReference>
<sequence length="93" mass="10625">MEEHNAFEAQCKLLGKFKQEHWQVYSMVGDSSSPFSPNLSNMINIGDNDDRWSQVKKPESSTLQSVFKGSELLQKAHNITEDERITGLLLPMR</sequence>
<name>A0AAN9XMW1_PSOTE</name>
<accession>A0AAN9XMW1</accession>
<protein>
    <submittedName>
        <fullName evidence="1">Uncharacterized protein</fullName>
    </submittedName>
</protein>